<dbReference type="AlphaFoldDB" id="A0A3L5TS46"/>
<keyword evidence="3" id="KW-1185">Reference proteome</keyword>
<comment type="caution">
    <text evidence="2">The sequence shown here is derived from an EMBL/GenBank/DDBJ whole genome shotgun (WGS) entry which is preliminary data.</text>
</comment>
<dbReference type="SMART" id="SM00186">
    <property type="entry name" value="FBG"/>
    <property type="match status" value="1"/>
</dbReference>
<gene>
    <name evidence="2" type="ORF">AM593_06536</name>
</gene>
<sequence>LRIDLTDVSNTTRYAVYKKFVVGDATSKYKLTIGDYIGDAGDKMAYNNNRLFSTMDQNNDSGGSKCVDSYGPWWHYGCTYSALNREFKSKLYWSSYSNVKTSVMMIRKLK</sequence>
<name>A0A3L5TS46_MYTGA</name>
<feature type="non-terminal residue" evidence="2">
    <location>
        <position position="110"/>
    </location>
</feature>
<evidence type="ECO:0000313" key="3">
    <source>
        <dbReference type="Proteomes" id="UP000266721"/>
    </source>
</evidence>
<evidence type="ECO:0000259" key="1">
    <source>
        <dbReference type="PROSITE" id="PS51406"/>
    </source>
</evidence>
<dbReference type="InterPro" id="IPR036056">
    <property type="entry name" value="Fibrinogen-like_C"/>
</dbReference>
<reference evidence="2 3" key="1">
    <citation type="journal article" date="2016" name="PLoS ONE">
        <title>A First Insight into the Genome of the Filter-Feeder Mussel Mytilus galloprovincialis.</title>
        <authorList>
            <person name="Murgarella M."/>
            <person name="Puiu D."/>
            <person name="Novoa B."/>
            <person name="Figueras A."/>
            <person name="Posada D."/>
            <person name="Canchaya C."/>
        </authorList>
    </citation>
    <scope>NUCLEOTIDE SEQUENCE [LARGE SCALE GENOMIC DNA]</scope>
    <source>
        <tissue evidence="2">Muscle</tissue>
    </source>
</reference>
<dbReference type="Proteomes" id="UP000266721">
    <property type="component" value="Unassembled WGS sequence"/>
</dbReference>
<dbReference type="PROSITE" id="PS51406">
    <property type="entry name" value="FIBRINOGEN_C_2"/>
    <property type="match status" value="1"/>
</dbReference>
<dbReference type="InterPro" id="IPR050373">
    <property type="entry name" value="Fibrinogen_C-term_domain"/>
</dbReference>
<accession>A0A3L5TS46</accession>
<dbReference type="PANTHER" id="PTHR19143">
    <property type="entry name" value="FIBRINOGEN/TENASCIN/ANGIOPOEITIN"/>
    <property type="match status" value="1"/>
</dbReference>
<dbReference type="SMR" id="A0A3L5TS46"/>
<dbReference type="Gene3D" id="3.90.215.10">
    <property type="entry name" value="Gamma Fibrinogen, chain A, domain 1"/>
    <property type="match status" value="1"/>
</dbReference>
<dbReference type="GO" id="GO:0005615">
    <property type="term" value="C:extracellular space"/>
    <property type="evidence" value="ECO:0007669"/>
    <property type="project" value="TreeGrafter"/>
</dbReference>
<dbReference type="SUPFAM" id="SSF56496">
    <property type="entry name" value="Fibrinogen C-terminal domain-like"/>
    <property type="match status" value="1"/>
</dbReference>
<dbReference type="Pfam" id="PF00147">
    <property type="entry name" value="Fibrinogen_C"/>
    <property type="match status" value="1"/>
</dbReference>
<dbReference type="EMBL" id="KV587369">
    <property type="protein sequence ID" value="OPL32714.1"/>
    <property type="molecule type" value="Genomic_DNA"/>
</dbReference>
<evidence type="ECO:0000313" key="2">
    <source>
        <dbReference type="EMBL" id="OPL32714.1"/>
    </source>
</evidence>
<proteinExistence type="predicted"/>
<feature type="domain" description="Fibrinogen C-terminal" evidence="1">
    <location>
        <begin position="1"/>
        <end position="110"/>
    </location>
</feature>
<feature type="non-terminal residue" evidence="2">
    <location>
        <position position="1"/>
    </location>
</feature>
<dbReference type="InterPro" id="IPR002181">
    <property type="entry name" value="Fibrinogen_a/b/g_C_dom"/>
</dbReference>
<protein>
    <recommendedName>
        <fullName evidence="1">Fibrinogen C-terminal domain-containing protein</fullName>
    </recommendedName>
</protein>
<organism evidence="2 3">
    <name type="scientific">Mytilus galloprovincialis</name>
    <name type="common">Mediterranean mussel</name>
    <dbReference type="NCBI Taxonomy" id="29158"/>
    <lineage>
        <taxon>Eukaryota</taxon>
        <taxon>Metazoa</taxon>
        <taxon>Spiralia</taxon>
        <taxon>Lophotrochozoa</taxon>
        <taxon>Mollusca</taxon>
        <taxon>Bivalvia</taxon>
        <taxon>Autobranchia</taxon>
        <taxon>Pteriomorphia</taxon>
        <taxon>Mytilida</taxon>
        <taxon>Mytiloidea</taxon>
        <taxon>Mytilidae</taxon>
        <taxon>Mytilinae</taxon>
        <taxon>Mytilus</taxon>
    </lineage>
</organism>
<dbReference type="InterPro" id="IPR014716">
    <property type="entry name" value="Fibrinogen_a/b/g_C_1"/>
</dbReference>